<name>X1QEL6_9ZZZZ</name>
<feature type="non-terminal residue" evidence="1">
    <location>
        <position position="1"/>
    </location>
</feature>
<accession>X1QEL6</accession>
<reference evidence="1" key="1">
    <citation type="journal article" date="2014" name="Front. Microbiol.">
        <title>High frequency of phylogenetically diverse reductive dehalogenase-homologous genes in deep subseafloor sedimentary metagenomes.</title>
        <authorList>
            <person name="Kawai M."/>
            <person name="Futagami T."/>
            <person name="Toyoda A."/>
            <person name="Takaki Y."/>
            <person name="Nishi S."/>
            <person name="Hori S."/>
            <person name="Arai W."/>
            <person name="Tsubouchi T."/>
            <person name="Morono Y."/>
            <person name="Uchiyama I."/>
            <person name="Ito T."/>
            <person name="Fujiyama A."/>
            <person name="Inagaki F."/>
            <person name="Takami H."/>
        </authorList>
    </citation>
    <scope>NUCLEOTIDE SEQUENCE</scope>
    <source>
        <strain evidence="1">Expedition CK06-06</strain>
    </source>
</reference>
<sequence length="79" mass="8857">ALKNTEKEKHVAKDKNNIIYYKMPCTACGKSGLSVNVTKPKSMILGVQNITRRTVRTVQRPRVLISNQSTGKRAFILGR</sequence>
<evidence type="ECO:0000313" key="1">
    <source>
        <dbReference type="EMBL" id="GAI41714.1"/>
    </source>
</evidence>
<gene>
    <name evidence="1" type="ORF">S06H3_44700</name>
</gene>
<comment type="caution">
    <text evidence="1">The sequence shown here is derived from an EMBL/GenBank/DDBJ whole genome shotgun (WGS) entry which is preliminary data.</text>
</comment>
<proteinExistence type="predicted"/>
<protein>
    <submittedName>
        <fullName evidence="1">Uncharacterized protein</fullName>
    </submittedName>
</protein>
<dbReference type="AlphaFoldDB" id="X1QEL6"/>
<organism evidence="1">
    <name type="scientific">marine sediment metagenome</name>
    <dbReference type="NCBI Taxonomy" id="412755"/>
    <lineage>
        <taxon>unclassified sequences</taxon>
        <taxon>metagenomes</taxon>
        <taxon>ecological metagenomes</taxon>
    </lineage>
</organism>
<dbReference type="EMBL" id="BARV01027828">
    <property type="protein sequence ID" value="GAI41714.1"/>
    <property type="molecule type" value="Genomic_DNA"/>
</dbReference>